<organism evidence="2 3">
    <name type="scientific">Adineta steineri</name>
    <dbReference type="NCBI Taxonomy" id="433720"/>
    <lineage>
        <taxon>Eukaryota</taxon>
        <taxon>Metazoa</taxon>
        <taxon>Spiralia</taxon>
        <taxon>Gnathifera</taxon>
        <taxon>Rotifera</taxon>
        <taxon>Eurotatoria</taxon>
        <taxon>Bdelloidea</taxon>
        <taxon>Adinetida</taxon>
        <taxon>Adinetidae</taxon>
        <taxon>Adineta</taxon>
    </lineage>
</organism>
<keyword evidence="1" id="KW-0472">Membrane</keyword>
<dbReference type="EMBL" id="CAJOBB010007373">
    <property type="protein sequence ID" value="CAF4185056.1"/>
    <property type="molecule type" value="Genomic_DNA"/>
</dbReference>
<accession>A0A820A7A9</accession>
<evidence type="ECO:0000313" key="2">
    <source>
        <dbReference type="EMBL" id="CAF4185056.1"/>
    </source>
</evidence>
<proteinExistence type="predicted"/>
<gene>
    <name evidence="2" type="ORF">KXQ929_LOCUS39177</name>
</gene>
<reference evidence="2" key="1">
    <citation type="submission" date="2021-02" db="EMBL/GenBank/DDBJ databases">
        <authorList>
            <person name="Nowell W R."/>
        </authorList>
    </citation>
    <scope>NUCLEOTIDE SEQUENCE</scope>
</reference>
<name>A0A820A7A9_9BILA</name>
<protein>
    <submittedName>
        <fullName evidence="2">Uncharacterized protein</fullName>
    </submittedName>
</protein>
<keyword evidence="1" id="KW-0812">Transmembrane</keyword>
<evidence type="ECO:0000256" key="1">
    <source>
        <dbReference type="SAM" id="Phobius"/>
    </source>
</evidence>
<dbReference type="AlphaFoldDB" id="A0A820A7A9"/>
<sequence length="216" mass="23293">MPNIQEARNNEQGFKAWLRRRQEWVGCLLATCCTASGLITIGAVVAIALIPVYLSTQGGTISDTNKGTSLNLAFATDYSPPSDTTRPTIQNMQDLATQVEKMAKVDSGTLTATYSQFTNQVETRRRRRTSMCDASGNTSLAADFLQISFSVTYPKRCGKAIESICATRFLNNITIAIRGLITFKATIEINGSAPIEVQLTICSVTSDIITGSGYGG</sequence>
<dbReference type="Proteomes" id="UP000663868">
    <property type="component" value="Unassembled WGS sequence"/>
</dbReference>
<comment type="caution">
    <text evidence="2">The sequence shown here is derived from an EMBL/GenBank/DDBJ whole genome shotgun (WGS) entry which is preliminary data.</text>
</comment>
<evidence type="ECO:0000313" key="3">
    <source>
        <dbReference type="Proteomes" id="UP000663868"/>
    </source>
</evidence>
<keyword evidence="1" id="KW-1133">Transmembrane helix</keyword>
<feature type="transmembrane region" description="Helical" evidence="1">
    <location>
        <begin position="24"/>
        <end position="54"/>
    </location>
</feature>